<dbReference type="SUPFAM" id="SSF82829">
    <property type="entry name" value="MesJ substrate recognition domain-like"/>
    <property type="match status" value="1"/>
</dbReference>
<dbReference type="Gene3D" id="3.40.50.620">
    <property type="entry name" value="HUPs"/>
    <property type="match status" value="1"/>
</dbReference>
<comment type="catalytic activity">
    <reaction evidence="7 8">
        <text>cytidine(34) in tRNA(Ile2) + L-lysine + ATP = lysidine(34) in tRNA(Ile2) + AMP + diphosphate + H(+)</text>
        <dbReference type="Rhea" id="RHEA:43744"/>
        <dbReference type="Rhea" id="RHEA-COMP:10625"/>
        <dbReference type="Rhea" id="RHEA-COMP:10670"/>
        <dbReference type="ChEBI" id="CHEBI:15378"/>
        <dbReference type="ChEBI" id="CHEBI:30616"/>
        <dbReference type="ChEBI" id="CHEBI:32551"/>
        <dbReference type="ChEBI" id="CHEBI:33019"/>
        <dbReference type="ChEBI" id="CHEBI:82748"/>
        <dbReference type="ChEBI" id="CHEBI:83665"/>
        <dbReference type="ChEBI" id="CHEBI:456215"/>
        <dbReference type="EC" id="6.3.4.19"/>
    </reaction>
</comment>
<dbReference type="EC" id="6.3.4.19" evidence="8"/>
<dbReference type="Pfam" id="PF09179">
    <property type="entry name" value="TilS"/>
    <property type="match status" value="1"/>
</dbReference>
<keyword evidence="11" id="KW-1185">Reference proteome</keyword>
<dbReference type="PANTHER" id="PTHR43033">
    <property type="entry name" value="TRNA(ILE)-LYSIDINE SYNTHASE-RELATED"/>
    <property type="match status" value="1"/>
</dbReference>
<dbReference type="CDD" id="cd01992">
    <property type="entry name" value="TilS_N"/>
    <property type="match status" value="1"/>
</dbReference>
<evidence type="ECO:0000256" key="1">
    <source>
        <dbReference type="ARBA" id="ARBA00004496"/>
    </source>
</evidence>
<dbReference type="Pfam" id="PF01171">
    <property type="entry name" value="ATP_bind_3"/>
    <property type="match status" value="1"/>
</dbReference>
<comment type="similarity">
    <text evidence="8">Belongs to the tRNA(Ile)-lysidine synthase family.</text>
</comment>
<evidence type="ECO:0000256" key="3">
    <source>
        <dbReference type="ARBA" id="ARBA00022598"/>
    </source>
</evidence>
<dbReference type="NCBIfam" id="TIGR02432">
    <property type="entry name" value="lysidine_TilS_N"/>
    <property type="match status" value="1"/>
</dbReference>
<evidence type="ECO:0000256" key="8">
    <source>
        <dbReference type="HAMAP-Rule" id="MF_01161"/>
    </source>
</evidence>
<dbReference type="GO" id="GO:0032267">
    <property type="term" value="F:tRNA(Ile)-lysidine synthase activity"/>
    <property type="evidence" value="ECO:0007669"/>
    <property type="project" value="UniProtKB-EC"/>
</dbReference>
<dbReference type="SUPFAM" id="SSF56037">
    <property type="entry name" value="PheT/TilS domain"/>
    <property type="match status" value="1"/>
</dbReference>
<evidence type="ECO:0000256" key="2">
    <source>
        <dbReference type="ARBA" id="ARBA00022490"/>
    </source>
</evidence>
<reference evidence="10 11" key="1">
    <citation type="journal article" date="2022" name="Environ. Microbiol. Rep.">
        <title>Eco-phylogenetic analyses reveal divergent evolution of vitamin B12 metabolism in the marine bacterial family 'Psychromonadaceae'.</title>
        <authorList>
            <person name="Jin X."/>
            <person name="Yang Y."/>
            <person name="Cao H."/>
            <person name="Gao B."/>
            <person name="Zhao Z."/>
        </authorList>
    </citation>
    <scope>NUCLEOTIDE SEQUENCE [LARGE SCALE GENOMIC DNA]</scope>
    <source>
        <strain evidence="10 11">MKS20</strain>
    </source>
</reference>
<comment type="caution">
    <text evidence="10">The sequence shown here is derived from an EMBL/GenBank/DDBJ whole genome shotgun (WGS) entry which is preliminary data.</text>
</comment>
<dbReference type="HAMAP" id="MF_01161">
    <property type="entry name" value="tRNA_Ile_lys_synt"/>
    <property type="match status" value="1"/>
</dbReference>
<protein>
    <recommendedName>
        <fullName evidence="8">tRNA(Ile)-lysidine synthase</fullName>
        <ecNumber evidence="8">6.3.4.19</ecNumber>
    </recommendedName>
    <alternativeName>
        <fullName evidence="8">tRNA(Ile)-2-lysyl-cytidine synthase</fullName>
    </alternativeName>
    <alternativeName>
        <fullName evidence="8">tRNA(Ile)-lysidine synthetase</fullName>
    </alternativeName>
</protein>
<keyword evidence="2 8" id="KW-0963">Cytoplasm</keyword>
<organism evidence="10 11">
    <name type="scientific">Motilimonas cestriensis</name>
    <dbReference type="NCBI Taxonomy" id="2742685"/>
    <lineage>
        <taxon>Bacteria</taxon>
        <taxon>Pseudomonadati</taxon>
        <taxon>Pseudomonadota</taxon>
        <taxon>Gammaproteobacteria</taxon>
        <taxon>Alteromonadales</taxon>
        <taxon>Alteromonadales genera incertae sedis</taxon>
        <taxon>Motilimonas</taxon>
    </lineage>
</organism>
<dbReference type="NCBIfam" id="TIGR02433">
    <property type="entry name" value="lysidine_TilS_C"/>
    <property type="match status" value="1"/>
</dbReference>
<dbReference type="InterPro" id="IPR012796">
    <property type="entry name" value="Lysidine-tRNA-synth_C"/>
</dbReference>
<keyword evidence="4 8" id="KW-0819">tRNA processing</keyword>
<evidence type="ECO:0000259" key="9">
    <source>
        <dbReference type="SMART" id="SM00977"/>
    </source>
</evidence>
<accession>A0ABS8WAI6</accession>
<keyword evidence="5 8" id="KW-0547">Nucleotide-binding</keyword>
<keyword evidence="3 8" id="KW-0436">Ligase</keyword>
<evidence type="ECO:0000256" key="4">
    <source>
        <dbReference type="ARBA" id="ARBA00022694"/>
    </source>
</evidence>
<dbReference type="Proteomes" id="UP001201273">
    <property type="component" value="Unassembled WGS sequence"/>
</dbReference>
<dbReference type="EMBL" id="JAIMJA010000011">
    <property type="protein sequence ID" value="MCE2595495.1"/>
    <property type="molecule type" value="Genomic_DNA"/>
</dbReference>
<dbReference type="Gene3D" id="1.20.59.20">
    <property type="match status" value="1"/>
</dbReference>
<evidence type="ECO:0000313" key="10">
    <source>
        <dbReference type="EMBL" id="MCE2595495.1"/>
    </source>
</evidence>
<evidence type="ECO:0000256" key="6">
    <source>
        <dbReference type="ARBA" id="ARBA00022840"/>
    </source>
</evidence>
<sequence length="446" mass="49895">MAQGLSLLSHSLYQQVAQQFTAFPNSQRVLGLSGGLDSVALLRLLHQLREVEHFELKAIYVHHGLSQYADDWLIFCQQLCQHLHIDFVSERVNLGDVKGESIEALARNARYQAFAKHLPVGGQLLTAQHQNDQVESFLLAAKRGSGVKGLSGMPMIKAFQHGTHLRPLLNVPRDALAALAEQMNWTWIEDDSNSNSQFDRNFLRLNVVPALVERWPSAVSAISRSARLCGEQQALLEELLTDDLKQCLRADLAFNIAGVTAFSEQRRLALLRLWIAKQHQYAPSEVRLKEIWHNVALARADAQPMLCFKHYQIRRFLGHLYLTPGQGTEFDQTSTAPLLLDQVNTLPCGKTLTLSAANEGARITMPNTELTVGYQLAGSTKLTPAGRHGSRSYKKLLQEYQVPPWLRDSIPIIFAGKEVVAVGDLFICQQWLAQEDEMGYLVGLFA</sequence>
<feature type="domain" description="Lysidine-tRNA(Ile) synthetase C-terminal" evidence="9">
    <location>
        <begin position="370"/>
        <end position="442"/>
    </location>
</feature>
<comment type="function">
    <text evidence="8">Ligates lysine onto the cytidine present at position 34 of the AUA codon-specific tRNA(Ile) that contains the anticodon CAU, in an ATP-dependent manner. Cytidine is converted to lysidine, thus changing the amino acid specificity of the tRNA from methionine to isoleucine.</text>
</comment>
<evidence type="ECO:0000256" key="5">
    <source>
        <dbReference type="ARBA" id="ARBA00022741"/>
    </source>
</evidence>
<name>A0ABS8WAI6_9GAMM</name>
<dbReference type="InterPro" id="IPR012094">
    <property type="entry name" value="tRNA_Ile_lys_synt"/>
</dbReference>
<dbReference type="InterPro" id="IPR014729">
    <property type="entry name" value="Rossmann-like_a/b/a_fold"/>
</dbReference>
<comment type="subcellular location">
    <subcellularLocation>
        <location evidence="1 8">Cytoplasm</location>
    </subcellularLocation>
</comment>
<dbReference type="PANTHER" id="PTHR43033:SF1">
    <property type="entry name" value="TRNA(ILE)-LYSIDINE SYNTHASE-RELATED"/>
    <property type="match status" value="1"/>
</dbReference>
<dbReference type="InterPro" id="IPR012795">
    <property type="entry name" value="tRNA_Ile_lys_synt_N"/>
</dbReference>
<dbReference type="SUPFAM" id="SSF52402">
    <property type="entry name" value="Adenine nucleotide alpha hydrolases-like"/>
    <property type="match status" value="1"/>
</dbReference>
<dbReference type="Pfam" id="PF11734">
    <property type="entry name" value="TilS_C"/>
    <property type="match status" value="1"/>
</dbReference>
<dbReference type="RefSeq" id="WP_233052973.1">
    <property type="nucleotide sequence ID" value="NZ_JAIMJA010000011.1"/>
</dbReference>
<dbReference type="InterPro" id="IPR015262">
    <property type="entry name" value="tRNA_Ile_lys_synt_subst-bd"/>
</dbReference>
<gene>
    <name evidence="8 10" type="primary">tilS</name>
    <name evidence="10" type="ORF">K6Y31_11765</name>
</gene>
<feature type="binding site" evidence="8">
    <location>
        <begin position="33"/>
        <end position="38"/>
    </location>
    <ligand>
        <name>ATP</name>
        <dbReference type="ChEBI" id="CHEBI:30616"/>
    </ligand>
</feature>
<evidence type="ECO:0000256" key="7">
    <source>
        <dbReference type="ARBA" id="ARBA00048539"/>
    </source>
</evidence>
<keyword evidence="6 8" id="KW-0067">ATP-binding</keyword>
<evidence type="ECO:0000313" key="11">
    <source>
        <dbReference type="Proteomes" id="UP001201273"/>
    </source>
</evidence>
<comment type="domain">
    <text evidence="8">The N-terminal region contains the highly conserved SGGXDS motif, predicted to be a P-loop motif involved in ATP binding.</text>
</comment>
<dbReference type="InterPro" id="IPR011063">
    <property type="entry name" value="TilS/TtcA_N"/>
</dbReference>
<dbReference type="SMART" id="SM00977">
    <property type="entry name" value="TilS_C"/>
    <property type="match status" value="1"/>
</dbReference>
<proteinExistence type="inferred from homology"/>